<protein>
    <submittedName>
        <fullName evidence="2">Uncharacterized protein</fullName>
    </submittedName>
</protein>
<proteinExistence type="predicted"/>
<evidence type="ECO:0000256" key="1">
    <source>
        <dbReference type="SAM" id="MobiDB-lite"/>
    </source>
</evidence>
<feature type="region of interest" description="Disordered" evidence="1">
    <location>
        <begin position="134"/>
        <end position="162"/>
    </location>
</feature>
<keyword evidence="3" id="KW-1185">Reference proteome</keyword>
<name>A0ABV4UAM5_9RHOO</name>
<dbReference type="EMBL" id="JBEUWX010000001">
    <property type="protein sequence ID" value="MFA9948832.1"/>
    <property type="molecule type" value="Genomic_DNA"/>
</dbReference>
<sequence>MMGLRMAGMALPIEGRANGRAMRENARKCGRVGARPVHVNSGAGRFFRNLLLVAAGLASWLAFAGLAMAIEVVHAEFGLLTPRQAGASGRSQDLTLVPTRIIPRRTGTRYGWAIELRTDKRRVSVREDYLLPAPARSRHDNSHANGHGDGLAQPTSSAPTLADAETRTLTFERRNTVSQRQLVPRNGLIFGEWEIGPHEPPGRRHLQVIVEGELAADFEYEVRATP</sequence>
<evidence type="ECO:0000313" key="2">
    <source>
        <dbReference type="EMBL" id="MFA9948832.1"/>
    </source>
</evidence>
<dbReference type="Proteomes" id="UP001574673">
    <property type="component" value="Unassembled WGS sequence"/>
</dbReference>
<organism evidence="2 3">
    <name type="scientific">Dentiradicibacter hellwigii</name>
    <dbReference type="NCBI Taxonomy" id="3149053"/>
    <lineage>
        <taxon>Bacteria</taxon>
        <taxon>Pseudomonadati</taxon>
        <taxon>Pseudomonadota</taxon>
        <taxon>Betaproteobacteria</taxon>
        <taxon>Rhodocyclales</taxon>
        <taxon>Rhodocyclaceae</taxon>
        <taxon>Dentiradicibacter</taxon>
    </lineage>
</organism>
<gene>
    <name evidence="2" type="ORF">ABCS64_00570</name>
</gene>
<accession>A0ABV4UAM5</accession>
<comment type="caution">
    <text evidence="2">The sequence shown here is derived from an EMBL/GenBank/DDBJ whole genome shotgun (WGS) entry which is preliminary data.</text>
</comment>
<evidence type="ECO:0000313" key="3">
    <source>
        <dbReference type="Proteomes" id="UP001574673"/>
    </source>
</evidence>
<reference evidence="3" key="1">
    <citation type="submission" date="2024-06" db="EMBL/GenBank/DDBJ databases">
        <title>Radixoralia hellwigii gen. nov., sp nov., isolated from a root canal in the human oral cavity.</title>
        <authorList>
            <person name="Bartsch S."/>
            <person name="Wittmer A."/>
            <person name="Schulz A.-K."/>
            <person name="Neumann-Schaal M."/>
            <person name="Wolf J."/>
            <person name="Gronow S."/>
            <person name="Tennert C."/>
            <person name="Haecker G."/>
            <person name="Cieplik F."/>
            <person name="Al-Ahmad A."/>
        </authorList>
    </citation>
    <scope>NUCLEOTIDE SEQUENCE [LARGE SCALE GENOMIC DNA]</scope>
    <source>
        <strain evidence="3">Wk13</strain>
    </source>
</reference>
<dbReference type="RefSeq" id="WP_418890005.1">
    <property type="nucleotide sequence ID" value="NZ_JBEUWX010000001.1"/>
</dbReference>